<accession>A0A5C5WPJ1</accession>
<protein>
    <submittedName>
        <fullName evidence="3">TadE-like protein</fullName>
    </submittedName>
</protein>
<sequence length="165" mass="18228">MLSLNRRRAGRQVRATGDRNSGVVLVEFALVCSLFAVFLAAIVEFGHVYMVINILNASAKRSARYGAVEGITSAQVASKVDTILSSTISPAQATTKVLDGNCFDDPDFDFDTFDPDSLEQVELTDLDRRELFVVRVTVPYEQVAIMPPFWVRGITLVGQSVMRHE</sequence>
<dbReference type="Pfam" id="PF07811">
    <property type="entry name" value="TadE"/>
    <property type="match status" value="1"/>
</dbReference>
<evidence type="ECO:0000313" key="4">
    <source>
        <dbReference type="Proteomes" id="UP000317243"/>
    </source>
</evidence>
<evidence type="ECO:0000259" key="2">
    <source>
        <dbReference type="Pfam" id="PF07811"/>
    </source>
</evidence>
<dbReference type="AlphaFoldDB" id="A0A5C5WPJ1"/>
<evidence type="ECO:0000256" key="1">
    <source>
        <dbReference type="SAM" id="Phobius"/>
    </source>
</evidence>
<keyword evidence="4" id="KW-1185">Reference proteome</keyword>
<keyword evidence="1" id="KW-0472">Membrane</keyword>
<keyword evidence="1" id="KW-0812">Transmembrane</keyword>
<proteinExistence type="predicted"/>
<dbReference type="InterPro" id="IPR012495">
    <property type="entry name" value="TadE-like_dom"/>
</dbReference>
<dbReference type="EMBL" id="SIHI01000008">
    <property type="protein sequence ID" value="TWT52089.1"/>
    <property type="molecule type" value="Genomic_DNA"/>
</dbReference>
<evidence type="ECO:0000313" key="3">
    <source>
        <dbReference type="EMBL" id="TWT52089.1"/>
    </source>
</evidence>
<keyword evidence="1" id="KW-1133">Transmembrane helix</keyword>
<feature type="transmembrane region" description="Helical" evidence="1">
    <location>
        <begin position="21"/>
        <end position="43"/>
    </location>
</feature>
<gene>
    <name evidence="3" type="ORF">KOR42_31860</name>
</gene>
<dbReference type="OrthoDB" id="285451at2"/>
<reference evidence="3 4" key="1">
    <citation type="submission" date="2019-02" db="EMBL/GenBank/DDBJ databases">
        <title>Deep-cultivation of Planctomycetes and their phenomic and genomic characterization uncovers novel biology.</title>
        <authorList>
            <person name="Wiegand S."/>
            <person name="Jogler M."/>
            <person name="Boedeker C."/>
            <person name="Pinto D."/>
            <person name="Vollmers J."/>
            <person name="Rivas-Marin E."/>
            <person name="Kohn T."/>
            <person name="Peeters S.H."/>
            <person name="Heuer A."/>
            <person name="Rast P."/>
            <person name="Oberbeckmann S."/>
            <person name="Bunk B."/>
            <person name="Jeske O."/>
            <person name="Meyerdierks A."/>
            <person name="Storesund J.E."/>
            <person name="Kallscheuer N."/>
            <person name="Luecker S."/>
            <person name="Lage O.M."/>
            <person name="Pohl T."/>
            <person name="Merkel B.J."/>
            <person name="Hornburger P."/>
            <person name="Mueller R.-W."/>
            <person name="Bruemmer F."/>
            <person name="Labrenz M."/>
            <person name="Spormann A.M."/>
            <person name="Op Den Camp H."/>
            <person name="Overmann J."/>
            <person name="Amann R."/>
            <person name="Jetten M.S.M."/>
            <person name="Mascher T."/>
            <person name="Medema M.H."/>
            <person name="Devos D.P."/>
            <person name="Kaster A.-K."/>
            <person name="Ovreas L."/>
            <person name="Rohde M."/>
            <person name="Galperin M.Y."/>
            <person name="Jogler C."/>
        </authorList>
    </citation>
    <scope>NUCLEOTIDE SEQUENCE [LARGE SCALE GENOMIC DNA]</scope>
    <source>
        <strain evidence="3 4">KOR42</strain>
    </source>
</reference>
<dbReference type="Proteomes" id="UP000317243">
    <property type="component" value="Unassembled WGS sequence"/>
</dbReference>
<name>A0A5C5WPJ1_9PLAN</name>
<feature type="domain" description="TadE-like" evidence="2">
    <location>
        <begin position="22"/>
        <end position="64"/>
    </location>
</feature>
<organism evidence="3 4">
    <name type="scientific">Thalassoglobus neptunius</name>
    <dbReference type="NCBI Taxonomy" id="1938619"/>
    <lineage>
        <taxon>Bacteria</taxon>
        <taxon>Pseudomonadati</taxon>
        <taxon>Planctomycetota</taxon>
        <taxon>Planctomycetia</taxon>
        <taxon>Planctomycetales</taxon>
        <taxon>Planctomycetaceae</taxon>
        <taxon>Thalassoglobus</taxon>
    </lineage>
</organism>
<comment type="caution">
    <text evidence="3">The sequence shown here is derived from an EMBL/GenBank/DDBJ whole genome shotgun (WGS) entry which is preliminary data.</text>
</comment>
<dbReference type="RefSeq" id="WP_146510666.1">
    <property type="nucleotide sequence ID" value="NZ_SIHI01000008.1"/>
</dbReference>